<evidence type="ECO:0000259" key="3">
    <source>
        <dbReference type="PROSITE" id="PS51371"/>
    </source>
</evidence>
<dbReference type="PANTHER" id="PTHR33741:SF5">
    <property type="entry name" value="TRANSMEMBRANE PROTEIN DDB_G0269096-RELATED"/>
    <property type="match status" value="1"/>
</dbReference>
<feature type="transmembrane region" description="Helical" evidence="2">
    <location>
        <begin position="59"/>
        <end position="77"/>
    </location>
</feature>
<feature type="domain" description="CBS" evidence="3">
    <location>
        <begin position="339"/>
        <end position="396"/>
    </location>
</feature>
<dbReference type="Pfam" id="PF00571">
    <property type="entry name" value="CBS"/>
    <property type="match status" value="2"/>
</dbReference>
<proteinExistence type="predicted"/>
<dbReference type="SUPFAM" id="SSF54631">
    <property type="entry name" value="CBS-domain pair"/>
    <property type="match status" value="1"/>
</dbReference>
<dbReference type="RefSeq" id="WP_327597672.1">
    <property type="nucleotide sequence ID" value="NZ_JAYXHS010000001.1"/>
</dbReference>
<keyword evidence="2" id="KW-1133">Transmembrane helix</keyword>
<keyword evidence="1" id="KW-0129">CBS domain</keyword>
<sequence>MPSGPESQHTQSPLRARLRSLIPLALGGDAEERIRSCVGALLGILITGLISHKVLGAQASLWLIAPMGASAVLLFAVPSSPLAQPWSIIGGNFVAAIVGVACWHALQDPLMAASAAIGIAIGLMLVLRCLHPPSGAVALTAVLGGAPVHALGMGFVLNPVMLNSFCLLAVAIAYNRFTGRNYPHRPLGMTAAQKRMRDTPPEERLGFTVSDLDNVLREYNQVIDIDRDDLQALFMQAEVQAYRRRFGEITCGDIMAREVISVQFATTLEEAWREMRTHGIKALPVLDRARRVVGIVTQADFMKSADLDSHEQVGSRLRHLLRRTPGTHSDKPEVVGQIMSKQPQTASVDTHVASLVPLLGGKGHSHIPIVDGERRLVGIVTPRDLIVALYRGSLDAA</sequence>
<comment type="caution">
    <text evidence="4">The sequence shown here is derived from an EMBL/GenBank/DDBJ whole genome shotgun (WGS) entry which is preliminary data.</text>
</comment>
<accession>A0ABU6JZR3</accession>
<keyword evidence="5" id="KW-1185">Reference proteome</keyword>
<protein>
    <submittedName>
        <fullName evidence="4">HPP family protein</fullName>
    </submittedName>
</protein>
<dbReference type="Pfam" id="PF04982">
    <property type="entry name" value="TM_HPP"/>
    <property type="match status" value="1"/>
</dbReference>
<dbReference type="InterPro" id="IPR046342">
    <property type="entry name" value="CBS_dom_sf"/>
</dbReference>
<dbReference type="PROSITE" id="PS51371">
    <property type="entry name" value="CBS"/>
    <property type="match status" value="2"/>
</dbReference>
<gene>
    <name evidence="4" type="ORF">VVD49_03145</name>
</gene>
<feature type="transmembrane region" description="Helical" evidence="2">
    <location>
        <begin position="110"/>
        <end position="130"/>
    </location>
</feature>
<evidence type="ECO:0000313" key="5">
    <source>
        <dbReference type="Proteomes" id="UP001331561"/>
    </source>
</evidence>
<keyword evidence="2" id="KW-0812">Transmembrane</keyword>
<feature type="transmembrane region" description="Helical" evidence="2">
    <location>
        <begin position="150"/>
        <end position="174"/>
    </location>
</feature>
<organism evidence="4 5">
    <name type="scientific">Uliginosibacterium silvisoli</name>
    <dbReference type="NCBI Taxonomy" id="3114758"/>
    <lineage>
        <taxon>Bacteria</taxon>
        <taxon>Pseudomonadati</taxon>
        <taxon>Pseudomonadota</taxon>
        <taxon>Betaproteobacteria</taxon>
        <taxon>Rhodocyclales</taxon>
        <taxon>Zoogloeaceae</taxon>
        <taxon>Uliginosibacterium</taxon>
    </lineage>
</organism>
<dbReference type="PANTHER" id="PTHR33741">
    <property type="entry name" value="TRANSMEMBRANE PROTEIN DDB_G0269096-RELATED"/>
    <property type="match status" value="1"/>
</dbReference>
<keyword evidence="2" id="KW-0472">Membrane</keyword>
<feature type="transmembrane region" description="Helical" evidence="2">
    <location>
        <begin position="83"/>
        <end position="103"/>
    </location>
</feature>
<dbReference type="InterPro" id="IPR007065">
    <property type="entry name" value="HPP"/>
</dbReference>
<reference evidence="4 5" key="1">
    <citation type="submission" date="2024-01" db="EMBL/GenBank/DDBJ databases">
        <title>Uliginosibacterium soil sp. nov.</title>
        <authorList>
            <person name="Lv Y."/>
        </authorList>
    </citation>
    <scope>NUCLEOTIDE SEQUENCE [LARGE SCALE GENOMIC DNA]</scope>
    <source>
        <strain evidence="4 5">H3</strain>
    </source>
</reference>
<dbReference type="Proteomes" id="UP001331561">
    <property type="component" value="Unassembled WGS sequence"/>
</dbReference>
<dbReference type="InterPro" id="IPR058581">
    <property type="entry name" value="TM_HPP"/>
</dbReference>
<dbReference type="CDD" id="cd04600">
    <property type="entry name" value="CBS_pair_HPP_assoc"/>
    <property type="match status" value="1"/>
</dbReference>
<evidence type="ECO:0000256" key="2">
    <source>
        <dbReference type="SAM" id="Phobius"/>
    </source>
</evidence>
<feature type="domain" description="CBS" evidence="3">
    <location>
        <begin position="255"/>
        <end position="312"/>
    </location>
</feature>
<dbReference type="SMART" id="SM00116">
    <property type="entry name" value="CBS"/>
    <property type="match status" value="2"/>
</dbReference>
<evidence type="ECO:0000256" key="1">
    <source>
        <dbReference type="PROSITE-ProRule" id="PRU00703"/>
    </source>
</evidence>
<evidence type="ECO:0000313" key="4">
    <source>
        <dbReference type="EMBL" id="MEC5384701.1"/>
    </source>
</evidence>
<dbReference type="InterPro" id="IPR000644">
    <property type="entry name" value="CBS_dom"/>
</dbReference>
<dbReference type="Gene3D" id="3.10.580.10">
    <property type="entry name" value="CBS-domain"/>
    <property type="match status" value="1"/>
</dbReference>
<dbReference type="EMBL" id="JAYXHS010000001">
    <property type="protein sequence ID" value="MEC5384701.1"/>
    <property type="molecule type" value="Genomic_DNA"/>
</dbReference>
<name>A0ABU6JZR3_9RHOO</name>